<evidence type="ECO:0000313" key="1">
    <source>
        <dbReference type="EMBL" id="PIQ74549.1"/>
    </source>
</evidence>
<comment type="caution">
    <text evidence="1">The sequence shown here is derived from an EMBL/GenBank/DDBJ whole genome shotgun (WGS) entry which is preliminary data.</text>
</comment>
<dbReference type="InterPro" id="IPR004721">
    <property type="entry name" value="DHOdimr"/>
</dbReference>
<proteinExistence type="predicted"/>
<dbReference type="GO" id="GO:0004151">
    <property type="term" value="F:dihydroorotase activity"/>
    <property type="evidence" value="ECO:0007669"/>
    <property type="project" value="InterPro"/>
</dbReference>
<accession>A0A2H0KQY7</accession>
<dbReference type="PANTHER" id="PTHR43137:SF1">
    <property type="entry name" value="DIHYDROOROTASE"/>
    <property type="match status" value="1"/>
</dbReference>
<dbReference type="Gene3D" id="3.20.20.140">
    <property type="entry name" value="Metal-dependent hydrolases"/>
    <property type="match status" value="1"/>
</dbReference>
<dbReference type="SUPFAM" id="SSF51556">
    <property type="entry name" value="Metallo-dependent hydrolases"/>
    <property type="match status" value="1"/>
</dbReference>
<dbReference type="EMBL" id="PCVN01000038">
    <property type="protein sequence ID" value="PIQ74549.1"/>
    <property type="molecule type" value="Genomic_DNA"/>
</dbReference>
<dbReference type="PANTHER" id="PTHR43137">
    <property type="entry name" value="DIHYDROOROTASE"/>
    <property type="match status" value="1"/>
</dbReference>
<gene>
    <name evidence="1" type="ORF">COV85_01520</name>
</gene>
<evidence type="ECO:0000313" key="2">
    <source>
        <dbReference type="Proteomes" id="UP000231550"/>
    </source>
</evidence>
<dbReference type="InterPro" id="IPR032466">
    <property type="entry name" value="Metal_Hydrolase"/>
</dbReference>
<sequence length="337" mass="37991">MFVSGHNHLREGELLPWIVEAERYYSYLVAMGNKRIPTDTAELSLGYVNDIRQADAKFITIPTLMLTNRTTREVIREAAARGIKAVKLTPGGTSTNSDEGISLFDLISTRGYGLIEEIVTNRMLLLIHAELIKDKRGRIIDERDRCARALAFLEKIVHDFPDLRLVVEHANDRQTINFVRGSQNVWASLRPHDAILTYGDVCGPGGEIINPLNYAKPIAKSKDDRVAVLEAIVGGEDYFFYGPDSAPWLMEAKMRAHKAGIFLPSFIAVPLVVQIFERANAMHNLYKYTVDVARRVYGLPQIIGHLTLKKERQRIPESCHGIPLFLAGRTLDWQIVE</sequence>
<reference evidence="1 2" key="1">
    <citation type="submission" date="2017-09" db="EMBL/GenBank/DDBJ databases">
        <title>Depth-based differentiation of microbial function through sediment-hosted aquifers and enrichment of novel symbionts in the deep terrestrial subsurface.</title>
        <authorList>
            <person name="Probst A.J."/>
            <person name="Ladd B."/>
            <person name="Jarett J.K."/>
            <person name="Geller-Mcgrath D.E."/>
            <person name="Sieber C.M."/>
            <person name="Emerson J.B."/>
            <person name="Anantharaman K."/>
            <person name="Thomas B.C."/>
            <person name="Malmstrom R."/>
            <person name="Stieglmeier M."/>
            <person name="Klingl A."/>
            <person name="Woyke T."/>
            <person name="Ryan C.M."/>
            <person name="Banfield J.F."/>
        </authorList>
    </citation>
    <scope>NUCLEOTIDE SEQUENCE [LARGE SCALE GENOMIC DNA]</scope>
    <source>
        <strain evidence="1">CG11_big_fil_rev_8_21_14_0_20_44_10</strain>
    </source>
</reference>
<organism evidence="1 2">
    <name type="scientific">Candidatus Portnoybacteria bacterium CG11_big_fil_rev_8_21_14_0_20_44_10</name>
    <dbReference type="NCBI Taxonomy" id="1974818"/>
    <lineage>
        <taxon>Bacteria</taxon>
        <taxon>Candidatus Portnoyibacteriota</taxon>
    </lineage>
</organism>
<dbReference type="UniPathway" id="UPA00070">
    <property type="reaction ID" value="UER00117"/>
</dbReference>
<dbReference type="Proteomes" id="UP000231550">
    <property type="component" value="Unassembled WGS sequence"/>
</dbReference>
<name>A0A2H0KQY7_9BACT</name>
<dbReference type="GO" id="GO:0006207">
    <property type="term" value="P:'de novo' pyrimidine nucleobase biosynthetic process"/>
    <property type="evidence" value="ECO:0007669"/>
    <property type="project" value="TreeGrafter"/>
</dbReference>
<dbReference type="GO" id="GO:0044205">
    <property type="term" value="P:'de novo' UMP biosynthetic process"/>
    <property type="evidence" value="ECO:0007669"/>
    <property type="project" value="UniProtKB-UniPathway"/>
</dbReference>
<dbReference type="GO" id="GO:0005737">
    <property type="term" value="C:cytoplasm"/>
    <property type="evidence" value="ECO:0007669"/>
    <property type="project" value="TreeGrafter"/>
</dbReference>
<protein>
    <submittedName>
        <fullName evidence="1">Uncharacterized protein</fullName>
    </submittedName>
</protein>
<dbReference type="AlphaFoldDB" id="A0A2H0KQY7"/>